<dbReference type="PANTHER" id="PTHR10828:SF76">
    <property type="entry name" value="M-PHASE INDUCER PHOSPHATASE"/>
    <property type="match status" value="1"/>
</dbReference>
<organism evidence="10 11">
    <name type="scientific">Dreissena polymorpha</name>
    <name type="common">Zebra mussel</name>
    <name type="synonym">Mytilus polymorpha</name>
    <dbReference type="NCBI Taxonomy" id="45954"/>
    <lineage>
        <taxon>Eukaryota</taxon>
        <taxon>Metazoa</taxon>
        <taxon>Spiralia</taxon>
        <taxon>Lophotrochozoa</taxon>
        <taxon>Mollusca</taxon>
        <taxon>Bivalvia</taxon>
        <taxon>Autobranchia</taxon>
        <taxon>Heteroconchia</taxon>
        <taxon>Euheterodonta</taxon>
        <taxon>Imparidentia</taxon>
        <taxon>Neoheterodontei</taxon>
        <taxon>Myida</taxon>
        <taxon>Dreissenoidea</taxon>
        <taxon>Dreissenidae</taxon>
        <taxon>Dreissena</taxon>
    </lineage>
</organism>
<evidence type="ECO:0000256" key="6">
    <source>
        <dbReference type="ARBA" id="ARBA00023306"/>
    </source>
</evidence>
<dbReference type="GO" id="GO:0005737">
    <property type="term" value="C:cytoplasm"/>
    <property type="evidence" value="ECO:0007669"/>
    <property type="project" value="TreeGrafter"/>
</dbReference>
<keyword evidence="4 8" id="KW-0378">Hydrolase</keyword>
<dbReference type="EC" id="3.1.3.48" evidence="8"/>
<accession>A0A9D4KX81</accession>
<keyword evidence="6 8" id="KW-0131">Cell cycle</keyword>
<keyword evidence="11" id="KW-1185">Reference proteome</keyword>
<dbReference type="GO" id="GO:0110032">
    <property type="term" value="P:positive regulation of G2/MI transition of meiotic cell cycle"/>
    <property type="evidence" value="ECO:0007669"/>
    <property type="project" value="TreeGrafter"/>
</dbReference>
<dbReference type="GO" id="GO:0000086">
    <property type="term" value="P:G2/M transition of mitotic cell cycle"/>
    <property type="evidence" value="ECO:0007669"/>
    <property type="project" value="TreeGrafter"/>
</dbReference>
<name>A0A9D4KX81_DREPO</name>
<evidence type="ECO:0000256" key="8">
    <source>
        <dbReference type="RuleBase" id="RU368028"/>
    </source>
</evidence>
<dbReference type="FunFam" id="3.40.250.10:FF:000021">
    <property type="entry name" value="M-phase inducer phosphatase cdc-25.2"/>
    <property type="match status" value="2"/>
</dbReference>
<dbReference type="CDD" id="cd01530">
    <property type="entry name" value="Cdc25"/>
    <property type="match status" value="2"/>
</dbReference>
<feature type="domain" description="Rhodanese" evidence="9">
    <location>
        <begin position="380"/>
        <end position="486"/>
    </location>
</feature>
<dbReference type="InterPro" id="IPR001763">
    <property type="entry name" value="Rhodanese-like_dom"/>
</dbReference>
<keyword evidence="2 8" id="KW-0132">Cell division</keyword>
<evidence type="ECO:0000256" key="4">
    <source>
        <dbReference type="ARBA" id="ARBA00022801"/>
    </source>
</evidence>
<dbReference type="PRINTS" id="PR00716">
    <property type="entry name" value="MPIPHPHTASE"/>
</dbReference>
<protein>
    <recommendedName>
        <fullName evidence="8">M-phase inducer phosphatase</fullName>
        <ecNumber evidence="8">3.1.3.48</ecNumber>
    </recommendedName>
</protein>
<evidence type="ECO:0000256" key="2">
    <source>
        <dbReference type="ARBA" id="ARBA00022618"/>
    </source>
</evidence>
<reference evidence="10" key="1">
    <citation type="journal article" date="2019" name="bioRxiv">
        <title>The Genome of the Zebra Mussel, Dreissena polymorpha: A Resource for Invasive Species Research.</title>
        <authorList>
            <person name="McCartney M.A."/>
            <person name="Auch B."/>
            <person name="Kono T."/>
            <person name="Mallez S."/>
            <person name="Zhang Y."/>
            <person name="Obille A."/>
            <person name="Becker A."/>
            <person name="Abrahante J.E."/>
            <person name="Garbe J."/>
            <person name="Badalamenti J.P."/>
            <person name="Herman A."/>
            <person name="Mangelson H."/>
            <person name="Liachko I."/>
            <person name="Sullivan S."/>
            <person name="Sone E.D."/>
            <person name="Koren S."/>
            <person name="Silverstein K.A.T."/>
            <person name="Beckman K.B."/>
            <person name="Gohl D.M."/>
        </authorList>
    </citation>
    <scope>NUCLEOTIDE SEQUENCE</scope>
    <source>
        <strain evidence="10">Duluth1</strain>
        <tissue evidence="10">Whole animal</tissue>
    </source>
</reference>
<gene>
    <name evidence="10" type="ORF">DPMN_089880</name>
</gene>
<comment type="catalytic activity">
    <reaction evidence="7 8">
        <text>O-phospho-L-tyrosyl-[protein] + H2O = L-tyrosyl-[protein] + phosphate</text>
        <dbReference type="Rhea" id="RHEA:10684"/>
        <dbReference type="Rhea" id="RHEA-COMP:10136"/>
        <dbReference type="Rhea" id="RHEA-COMP:20101"/>
        <dbReference type="ChEBI" id="CHEBI:15377"/>
        <dbReference type="ChEBI" id="CHEBI:43474"/>
        <dbReference type="ChEBI" id="CHEBI:46858"/>
        <dbReference type="ChEBI" id="CHEBI:61978"/>
        <dbReference type="EC" id="3.1.3.48"/>
    </reaction>
</comment>
<comment type="similarity">
    <text evidence="1 8">Belongs to the MPI phosphatase family.</text>
</comment>
<dbReference type="GO" id="GO:0004725">
    <property type="term" value="F:protein tyrosine phosphatase activity"/>
    <property type="evidence" value="ECO:0007669"/>
    <property type="project" value="UniProtKB-UniRule"/>
</dbReference>
<evidence type="ECO:0000313" key="11">
    <source>
        <dbReference type="Proteomes" id="UP000828390"/>
    </source>
</evidence>
<evidence type="ECO:0000256" key="7">
    <source>
        <dbReference type="ARBA" id="ARBA00051722"/>
    </source>
</evidence>
<dbReference type="GO" id="GO:0005634">
    <property type="term" value="C:nucleus"/>
    <property type="evidence" value="ECO:0007669"/>
    <property type="project" value="TreeGrafter"/>
</dbReference>
<dbReference type="InterPro" id="IPR000751">
    <property type="entry name" value="MPI_Phosphatase"/>
</dbReference>
<dbReference type="InterPro" id="IPR036873">
    <property type="entry name" value="Rhodanese-like_dom_sf"/>
</dbReference>
<evidence type="ECO:0000256" key="1">
    <source>
        <dbReference type="ARBA" id="ARBA00011065"/>
    </source>
</evidence>
<evidence type="ECO:0000313" key="10">
    <source>
        <dbReference type="EMBL" id="KAH3847555.1"/>
    </source>
</evidence>
<sequence length="689" mass="79091">MPPHTSEYSVVDCEGITRYSRRRCAPAKRHLDFDGLDKSVKRRRSFGFSEAAETPERKERSIESIIAAVERLSTEPRLVSDGSRENMLPTILGKHKDLNAITPETMSRVLEGAFRDSIDQLTVIDCRYPYEFEGGHIKGAVNLYTKQAINEFLHNSATSSEKNHVLIFHCEFSSERGPKMYRHLRSLDRELNIDSYPKLNFPEMYLLEGGYKAFYETQSNHCLPKSYTPMLQKDHSENLRHFRVKSKSWAAGDNPRQRRNIIKMPPHTSEYSVVDCEGITRYSRRRCSPAKRHLDFDGLDKSVKRRRSFGFSEAADTPEQKERSIESIIAAVERLSTEPRLVSDGSRENMLPTILGKHKDLNAITPETMSRVLEGAFRDSIDQLTVIDCRYPYEFEGGHFKGAVNLYTKQAIDEFIHNSATSSEKNHVLIFHCEFSSERGPKMYRHLRSLDRELNIDSYPKLNFPEIYLLEGGYKAFYETQSNHCLPQSYTPMLQKDHSENLRHFRVKSKSWAAGDNPRQRCTPAKRHLDNDGLDKPVKRRRFFGFTQAAETPEGKEKSIASIIAAVERLSTEPRLVSDGSRENMLPTILGKHKDLNAITPETMSRVLEGAYRDSIDQLTVIDCRYQYEFEGGHIKGAVNLYTTQSIKEFVHNSGTSSEKNHDLTFHREFLSERGPKMTSEVTGSKTQY</sequence>
<feature type="domain" description="Rhodanese" evidence="9">
    <location>
        <begin position="117"/>
        <end position="223"/>
    </location>
</feature>
<evidence type="ECO:0000256" key="3">
    <source>
        <dbReference type="ARBA" id="ARBA00022776"/>
    </source>
</evidence>
<comment type="caution">
    <text evidence="10">The sequence shown here is derived from an EMBL/GenBank/DDBJ whole genome shotgun (WGS) entry which is preliminary data.</text>
</comment>
<dbReference type="Gene3D" id="3.40.250.10">
    <property type="entry name" value="Rhodanese-like domain"/>
    <property type="match status" value="3"/>
</dbReference>
<comment type="function">
    <text evidence="8">Tyrosine protein phosphatase which functions as a dosage-dependent inducer of mitotic progression.</text>
</comment>
<dbReference type="SUPFAM" id="SSF52821">
    <property type="entry name" value="Rhodanese/Cell cycle control phosphatase"/>
    <property type="match status" value="3"/>
</dbReference>
<dbReference type="GO" id="GO:0010971">
    <property type="term" value="P:positive regulation of G2/M transition of mitotic cell cycle"/>
    <property type="evidence" value="ECO:0007669"/>
    <property type="project" value="TreeGrafter"/>
</dbReference>
<dbReference type="PANTHER" id="PTHR10828">
    <property type="entry name" value="M-PHASE INDUCER PHOSPHATASE DUAL SPECIFICITY PHOSPHATASE CDC25"/>
    <property type="match status" value="1"/>
</dbReference>
<dbReference type="SMART" id="SM00450">
    <property type="entry name" value="RHOD"/>
    <property type="match status" value="3"/>
</dbReference>
<dbReference type="Pfam" id="PF00581">
    <property type="entry name" value="Rhodanese"/>
    <property type="match status" value="3"/>
</dbReference>
<proteinExistence type="inferred from homology"/>
<dbReference type="GO" id="GO:0051301">
    <property type="term" value="P:cell division"/>
    <property type="evidence" value="ECO:0007669"/>
    <property type="project" value="UniProtKB-UniRule"/>
</dbReference>
<keyword evidence="3 8" id="KW-0498">Mitosis</keyword>
<reference evidence="10" key="2">
    <citation type="submission" date="2020-11" db="EMBL/GenBank/DDBJ databases">
        <authorList>
            <person name="McCartney M.A."/>
            <person name="Auch B."/>
            <person name="Kono T."/>
            <person name="Mallez S."/>
            <person name="Becker A."/>
            <person name="Gohl D.M."/>
            <person name="Silverstein K.A.T."/>
            <person name="Koren S."/>
            <person name="Bechman K.B."/>
            <person name="Herman A."/>
            <person name="Abrahante J.E."/>
            <person name="Garbe J."/>
        </authorList>
    </citation>
    <scope>NUCLEOTIDE SEQUENCE</scope>
    <source>
        <strain evidence="10">Duluth1</strain>
        <tissue evidence="10">Whole animal</tissue>
    </source>
</reference>
<evidence type="ECO:0000259" key="9">
    <source>
        <dbReference type="PROSITE" id="PS50206"/>
    </source>
</evidence>
<dbReference type="PROSITE" id="PS50206">
    <property type="entry name" value="RHODANESE_3"/>
    <property type="match status" value="3"/>
</dbReference>
<evidence type="ECO:0000256" key="5">
    <source>
        <dbReference type="ARBA" id="ARBA00022912"/>
    </source>
</evidence>
<keyword evidence="5 8" id="KW-0904">Protein phosphatase</keyword>
<dbReference type="EMBL" id="JAIWYP010000003">
    <property type="protein sequence ID" value="KAH3847555.1"/>
    <property type="molecule type" value="Genomic_DNA"/>
</dbReference>
<dbReference type="AlphaFoldDB" id="A0A9D4KX81"/>
<dbReference type="Proteomes" id="UP000828390">
    <property type="component" value="Unassembled WGS sequence"/>
</dbReference>
<feature type="domain" description="Rhodanese" evidence="9">
    <location>
        <begin position="615"/>
        <end position="667"/>
    </location>
</feature>